<name>A0A9N9H3N1_9GLOM</name>
<feature type="non-terminal residue" evidence="1">
    <location>
        <position position="60"/>
    </location>
</feature>
<comment type="caution">
    <text evidence="1">The sequence shown here is derived from an EMBL/GenBank/DDBJ whole genome shotgun (WGS) entry which is preliminary data.</text>
</comment>
<accession>A0A9N9H3N1</accession>
<reference evidence="1" key="1">
    <citation type="submission" date="2021-06" db="EMBL/GenBank/DDBJ databases">
        <authorList>
            <person name="Kallberg Y."/>
            <person name="Tangrot J."/>
            <person name="Rosling A."/>
        </authorList>
    </citation>
    <scope>NUCLEOTIDE SEQUENCE</scope>
    <source>
        <strain evidence="1">IN212</strain>
    </source>
</reference>
<dbReference type="Proteomes" id="UP000789396">
    <property type="component" value="Unassembled WGS sequence"/>
</dbReference>
<dbReference type="EMBL" id="CAJVPZ010013672">
    <property type="protein sequence ID" value="CAG8650808.1"/>
    <property type="molecule type" value="Genomic_DNA"/>
</dbReference>
<sequence>MKKCFGNNNSILVFLDIDGNIHFEEEERSKIYEISNSYAKIVDASQFWTGNAMIVVTEEG</sequence>
<dbReference type="AlphaFoldDB" id="A0A9N9H3N1"/>
<evidence type="ECO:0000313" key="2">
    <source>
        <dbReference type="Proteomes" id="UP000789396"/>
    </source>
</evidence>
<organism evidence="1 2">
    <name type="scientific">Racocetra fulgida</name>
    <dbReference type="NCBI Taxonomy" id="60492"/>
    <lineage>
        <taxon>Eukaryota</taxon>
        <taxon>Fungi</taxon>
        <taxon>Fungi incertae sedis</taxon>
        <taxon>Mucoromycota</taxon>
        <taxon>Glomeromycotina</taxon>
        <taxon>Glomeromycetes</taxon>
        <taxon>Diversisporales</taxon>
        <taxon>Gigasporaceae</taxon>
        <taxon>Racocetra</taxon>
    </lineage>
</organism>
<evidence type="ECO:0000313" key="1">
    <source>
        <dbReference type="EMBL" id="CAG8650808.1"/>
    </source>
</evidence>
<keyword evidence="2" id="KW-1185">Reference proteome</keyword>
<gene>
    <name evidence="1" type="ORF">RFULGI_LOCUS8447</name>
</gene>
<protein>
    <submittedName>
        <fullName evidence="1">10740_t:CDS:1</fullName>
    </submittedName>
</protein>
<dbReference type="OrthoDB" id="10409939at2759"/>
<proteinExistence type="predicted"/>